<evidence type="ECO:0000313" key="3">
    <source>
        <dbReference type="Proteomes" id="UP000438429"/>
    </source>
</evidence>
<name>A0A6A4TQI6_SCOMX</name>
<protein>
    <submittedName>
        <fullName evidence="2">Uncharacterized protein</fullName>
    </submittedName>
</protein>
<feature type="compositionally biased region" description="Basic and acidic residues" evidence="1">
    <location>
        <begin position="150"/>
        <end position="161"/>
    </location>
</feature>
<sequence>MMRSPVGCPYITLRTRADVRGCEDGRMRVSPSEQGPAAHRDVWDAPPMVFFASTQQKDEILVENFTHCATESFFIQSKRTRADVRGCEDGRMRVSPSEQGPAAHRDVWDAPPMVFFASTQQKDEILVENFTHCATESFFIQSKRFAADERRRGAGEGRKGQDVQGPRRAARSDQGPSVRRSVRTLVPTRTTDLAAARHRALDCGDVRTTRPGENTESH</sequence>
<accession>A0A6A4TQI6</accession>
<reference evidence="2 3" key="1">
    <citation type="submission" date="2019-06" db="EMBL/GenBank/DDBJ databases">
        <title>Draft genomes of female and male turbot (Scophthalmus maximus).</title>
        <authorList>
            <person name="Xu H."/>
            <person name="Xu X.-W."/>
            <person name="Shao C."/>
            <person name="Chen S."/>
        </authorList>
    </citation>
    <scope>NUCLEOTIDE SEQUENCE [LARGE SCALE GENOMIC DNA]</scope>
    <source>
        <strain evidence="2">Ysfricsl-2016a</strain>
        <tissue evidence="2">Blood</tissue>
    </source>
</reference>
<dbReference type="Proteomes" id="UP000438429">
    <property type="component" value="Unassembled WGS sequence"/>
</dbReference>
<evidence type="ECO:0000313" key="2">
    <source>
        <dbReference type="EMBL" id="KAF0045031.1"/>
    </source>
</evidence>
<dbReference type="EMBL" id="VEVO01000002">
    <property type="protein sequence ID" value="KAF0045031.1"/>
    <property type="molecule type" value="Genomic_DNA"/>
</dbReference>
<feature type="region of interest" description="Disordered" evidence="1">
    <location>
        <begin position="150"/>
        <end position="197"/>
    </location>
</feature>
<proteinExistence type="predicted"/>
<organism evidence="2 3">
    <name type="scientific">Scophthalmus maximus</name>
    <name type="common">Turbot</name>
    <name type="synonym">Psetta maxima</name>
    <dbReference type="NCBI Taxonomy" id="52904"/>
    <lineage>
        <taxon>Eukaryota</taxon>
        <taxon>Metazoa</taxon>
        <taxon>Chordata</taxon>
        <taxon>Craniata</taxon>
        <taxon>Vertebrata</taxon>
        <taxon>Euteleostomi</taxon>
        <taxon>Actinopterygii</taxon>
        <taxon>Neopterygii</taxon>
        <taxon>Teleostei</taxon>
        <taxon>Neoteleostei</taxon>
        <taxon>Acanthomorphata</taxon>
        <taxon>Carangaria</taxon>
        <taxon>Pleuronectiformes</taxon>
        <taxon>Pleuronectoidei</taxon>
        <taxon>Scophthalmidae</taxon>
        <taxon>Scophthalmus</taxon>
    </lineage>
</organism>
<gene>
    <name evidence="2" type="ORF">F2P81_001560</name>
</gene>
<evidence type="ECO:0000256" key="1">
    <source>
        <dbReference type="SAM" id="MobiDB-lite"/>
    </source>
</evidence>
<comment type="caution">
    <text evidence="2">The sequence shown here is derived from an EMBL/GenBank/DDBJ whole genome shotgun (WGS) entry which is preliminary data.</text>
</comment>
<dbReference type="AlphaFoldDB" id="A0A6A4TQI6"/>